<comment type="caution">
    <text evidence="2">The sequence shown here is derived from an EMBL/GenBank/DDBJ whole genome shotgun (WGS) entry which is preliminary data.</text>
</comment>
<reference evidence="2" key="1">
    <citation type="submission" date="2019-12" db="EMBL/GenBank/DDBJ databases">
        <title>High-Quality draft genome sequences of three cyanobacteria isolated from the limestone walls of the Old Cathedral of Coimbra.</title>
        <authorList>
            <person name="Tiago I."/>
            <person name="Soares F."/>
            <person name="Portugal A."/>
        </authorList>
    </citation>
    <scope>NUCLEOTIDE SEQUENCE [LARGE SCALE GENOMIC DNA]</scope>
    <source>
        <strain evidence="2">C</strain>
    </source>
</reference>
<gene>
    <name evidence="2" type="ORF">GS597_12970</name>
</gene>
<evidence type="ECO:0000313" key="2">
    <source>
        <dbReference type="EMBL" id="NCJ07403.1"/>
    </source>
</evidence>
<evidence type="ECO:0000313" key="3">
    <source>
        <dbReference type="Proteomes" id="UP000607397"/>
    </source>
</evidence>
<organism evidence="2 3">
    <name type="scientific">Petrachloros mirabilis ULC683</name>
    <dbReference type="NCBI Taxonomy" id="2781853"/>
    <lineage>
        <taxon>Bacteria</taxon>
        <taxon>Bacillati</taxon>
        <taxon>Cyanobacteriota</taxon>
        <taxon>Cyanophyceae</taxon>
        <taxon>Synechococcales</taxon>
        <taxon>Petrachlorosaceae</taxon>
        <taxon>Petrachloros</taxon>
        <taxon>Petrachloros mirabilis</taxon>
    </lineage>
</organism>
<feature type="region of interest" description="Disordered" evidence="1">
    <location>
        <begin position="1"/>
        <end position="20"/>
    </location>
</feature>
<dbReference type="AlphaFoldDB" id="A0A8K2A0M7"/>
<accession>A0A8K2A0M7</accession>
<dbReference type="RefSeq" id="WP_161825872.1">
    <property type="nucleotide sequence ID" value="NZ_WVIC01000025.1"/>
</dbReference>
<sequence length="71" mass="7903">MTIENAVIQNATPGEPIQESSLESLRAARTLQKMRRSHGINRVDLIVEGVNSDWPEQWSEEEALGSKATPE</sequence>
<dbReference type="Proteomes" id="UP000607397">
    <property type="component" value="Unassembled WGS sequence"/>
</dbReference>
<protein>
    <submittedName>
        <fullName evidence="2">Uncharacterized protein</fullName>
    </submittedName>
</protein>
<evidence type="ECO:0000256" key="1">
    <source>
        <dbReference type="SAM" id="MobiDB-lite"/>
    </source>
</evidence>
<proteinExistence type="predicted"/>
<feature type="compositionally biased region" description="Polar residues" evidence="1">
    <location>
        <begin position="7"/>
        <end position="20"/>
    </location>
</feature>
<dbReference type="EMBL" id="WVIC01000025">
    <property type="protein sequence ID" value="NCJ07403.1"/>
    <property type="molecule type" value="Genomic_DNA"/>
</dbReference>
<name>A0A8K2A0M7_9CYAN</name>
<keyword evidence="3" id="KW-1185">Reference proteome</keyword>